<dbReference type="RefSeq" id="WP_080062739.1">
    <property type="nucleotide sequence ID" value="NZ_MZGX01000001.1"/>
</dbReference>
<dbReference type="EMBL" id="MZGX01000001">
    <property type="protein sequence ID" value="OPX46427.1"/>
    <property type="molecule type" value="Genomic_DNA"/>
</dbReference>
<evidence type="ECO:0000313" key="1">
    <source>
        <dbReference type="EMBL" id="OPX46427.1"/>
    </source>
</evidence>
<reference evidence="1 2" key="1">
    <citation type="submission" date="2017-03" db="EMBL/GenBank/DDBJ databases">
        <title>Genome sequence of Clostridium hungatei DSM 14427.</title>
        <authorList>
            <person name="Poehlein A."/>
            <person name="Daniel R."/>
        </authorList>
    </citation>
    <scope>NUCLEOTIDE SEQUENCE [LARGE SCALE GENOMIC DNA]</scope>
    <source>
        <strain evidence="1 2">DSM 14427</strain>
    </source>
</reference>
<protein>
    <submittedName>
        <fullName evidence="1">Uncharacterized protein</fullName>
    </submittedName>
</protein>
<accession>A0A1V4ST60</accession>
<evidence type="ECO:0000313" key="2">
    <source>
        <dbReference type="Proteomes" id="UP000191554"/>
    </source>
</evidence>
<dbReference type="AlphaFoldDB" id="A0A1V4ST60"/>
<dbReference type="STRING" id="48256.CLHUN_02430"/>
<comment type="caution">
    <text evidence="1">The sequence shown here is derived from an EMBL/GenBank/DDBJ whole genome shotgun (WGS) entry which is preliminary data.</text>
</comment>
<proteinExistence type="predicted"/>
<gene>
    <name evidence="1" type="ORF">CLHUN_02430</name>
</gene>
<organism evidence="1 2">
    <name type="scientific">Ruminiclostridium hungatei</name>
    <name type="common">Clostridium hungatei</name>
    <dbReference type="NCBI Taxonomy" id="48256"/>
    <lineage>
        <taxon>Bacteria</taxon>
        <taxon>Bacillati</taxon>
        <taxon>Bacillota</taxon>
        <taxon>Clostridia</taxon>
        <taxon>Eubacteriales</taxon>
        <taxon>Oscillospiraceae</taxon>
        <taxon>Ruminiclostridium</taxon>
    </lineage>
</organism>
<keyword evidence="2" id="KW-1185">Reference proteome</keyword>
<name>A0A1V4ST60_RUMHU</name>
<dbReference type="OrthoDB" id="10009834at2"/>
<dbReference type="Proteomes" id="UP000191554">
    <property type="component" value="Unassembled WGS sequence"/>
</dbReference>
<sequence>MINTNLKATAIFDNGGGLTLQLGDNYGHYYPHNMQQAAEDYAQYLADQDTSWWEGNEDDARELEPELEQIRNGGYKVYNASDIAGLLPMIDTQQFKEDGYITGWYNVDEFVTALSALTNVSI</sequence>